<name>A0A246FBX4_PSENT</name>
<feature type="domain" description="Flagellar hook protein FlgE D2" evidence="8">
    <location>
        <begin position="161"/>
        <end position="382"/>
    </location>
</feature>
<reference evidence="10 11" key="1">
    <citation type="submission" date="2017-06" db="EMBL/GenBank/DDBJ databases">
        <title>Draft genome of Pseudomonas nitroreducens DF05.</title>
        <authorList>
            <person name="Iyer R."/>
        </authorList>
    </citation>
    <scope>NUCLEOTIDE SEQUENCE [LARGE SCALE GENOMIC DNA]</scope>
    <source>
        <strain evidence="10 11">DF05</strain>
    </source>
</reference>
<feature type="domain" description="Flagellar basal-body/hook protein C-terminal" evidence="7">
    <location>
        <begin position="455"/>
        <end position="500"/>
    </location>
</feature>
<dbReference type="GO" id="GO:0005829">
    <property type="term" value="C:cytosol"/>
    <property type="evidence" value="ECO:0007669"/>
    <property type="project" value="TreeGrafter"/>
</dbReference>
<dbReference type="Pfam" id="PF00460">
    <property type="entry name" value="Flg_bb_rod"/>
    <property type="match status" value="1"/>
</dbReference>
<keyword evidence="10" id="KW-0282">Flagellum</keyword>
<dbReference type="InterPro" id="IPR037925">
    <property type="entry name" value="FlgE/F/G-like"/>
</dbReference>
<sequence length="501" mass="51024">MSFNIGLSGIKAASSDLNTTGNNIANASTVGFKQSRAEFSDVYAASVLGSGSNPVGSGVLLSNVSQLFNQGTIDSTQNALDMAINGNGFFVTSNNGAVSYTRAGYFGTDKNGYVVDNNGYRLQGYPVNAQGQLQSGVVGDLRIETSNQAPKATTQVSQTFNLNSTNTAPTVTPFNSADPTTYNSSTSVNIYDSQGNAHVMTQYFTKTGANTWTMNVLVDGRNPASPSDDSTAISAATTAAAATGATPASVAAAVAGSGATPAAIAAANAAAAATGATPASVLAAVSGMGTSPYQVNLTFSPAGQLLTQTPVNNGTGDAFTVNPTDGTLVMGDWVPAISDGKTPATWSANGATANAGGITLDIRKSTQYATAFAVNSVNQDGYTTGQLSGLEIDDEGNIFARYTNGQSKVQGQVVLANFANVQGLTPIGKTSWVQSSESGEPVVGTPRSGTLGALQSGSLEASNVDLSNELVDLIVAQRNYQANAKTIQTEDAVTQTIINLR</sequence>
<organism evidence="10 11">
    <name type="scientific">Pseudomonas nitroreducens</name>
    <dbReference type="NCBI Taxonomy" id="46680"/>
    <lineage>
        <taxon>Bacteria</taxon>
        <taxon>Pseudomonadati</taxon>
        <taxon>Pseudomonadota</taxon>
        <taxon>Gammaproteobacteria</taxon>
        <taxon>Pseudomonadales</taxon>
        <taxon>Pseudomonadaceae</taxon>
        <taxon>Pseudomonas</taxon>
    </lineage>
</organism>
<dbReference type="Proteomes" id="UP000198145">
    <property type="component" value="Unassembled WGS sequence"/>
</dbReference>
<evidence type="ECO:0000259" key="7">
    <source>
        <dbReference type="Pfam" id="PF06429"/>
    </source>
</evidence>
<evidence type="ECO:0000256" key="4">
    <source>
        <dbReference type="ARBA" id="ARBA00023143"/>
    </source>
</evidence>
<dbReference type="GO" id="GO:0009424">
    <property type="term" value="C:bacterial-type flagellum hook"/>
    <property type="evidence" value="ECO:0007669"/>
    <property type="project" value="TreeGrafter"/>
</dbReference>
<dbReference type="PANTHER" id="PTHR30435:SF1">
    <property type="entry name" value="FLAGELLAR HOOK PROTEIN FLGE"/>
    <property type="match status" value="1"/>
</dbReference>
<keyword evidence="10" id="KW-0969">Cilium</keyword>
<dbReference type="InterPro" id="IPR019776">
    <property type="entry name" value="Flagellar_basal_body_rod_CS"/>
</dbReference>
<dbReference type="AlphaFoldDB" id="A0A246FBX4"/>
<protein>
    <recommendedName>
        <fullName evidence="3 5">Flagellar hook protein FlgE</fullName>
    </recommendedName>
</protein>
<dbReference type="PROSITE" id="PS00588">
    <property type="entry name" value="FLAGELLA_BB_ROD"/>
    <property type="match status" value="1"/>
</dbReference>
<evidence type="ECO:0000313" key="11">
    <source>
        <dbReference type="Proteomes" id="UP000198145"/>
    </source>
</evidence>
<keyword evidence="10" id="KW-0966">Cell projection</keyword>
<accession>A0A246FBX4</accession>
<evidence type="ECO:0000256" key="2">
    <source>
        <dbReference type="ARBA" id="ARBA00009677"/>
    </source>
</evidence>
<proteinExistence type="inferred from homology"/>
<dbReference type="Pfam" id="PF22692">
    <property type="entry name" value="LlgE_F_G_D1"/>
    <property type="match status" value="1"/>
</dbReference>
<keyword evidence="4 5" id="KW-0975">Bacterial flagellum</keyword>
<comment type="similarity">
    <text evidence="2 5">Belongs to the flagella basal body rod proteins family.</text>
</comment>
<comment type="subcellular location">
    <subcellularLocation>
        <location evidence="1 5">Bacterial flagellum basal body</location>
    </subcellularLocation>
</comment>
<dbReference type="InterPro" id="IPR037058">
    <property type="entry name" value="Falgellar_hook_FlgE_sf"/>
</dbReference>
<dbReference type="Gene3D" id="2.60.98.20">
    <property type="entry name" value="Flagellar hook protein FlgE"/>
    <property type="match status" value="1"/>
</dbReference>
<dbReference type="Pfam" id="PF07559">
    <property type="entry name" value="FlgE_D2"/>
    <property type="match status" value="1"/>
</dbReference>
<evidence type="ECO:0000256" key="1">
    <source>
        <dbReference type="ARBA" id="ARBA00004117"/>
    </source>
</evidence>
<dbReference type="NCBIfam" id="TIGR03506">
    <property type="entry name" value="FlgEFG_subfam"/>
    <property type="match status" value="2"/>
</dbReference>
<dbReference type="SUPFAM" id="SSF117143">
    <property type="entry name" value="Flagellar hook protein flgE"/>
    <property type="match status" value="1"/>
</dbReference>
<dbReference type="PANTHER" id="PTHR30435">
    <property type="entry name" value="FLAGELLAR PROTEIN"/>
    <property type="match status" value="1"/>
</dbReference>
<gene>
    <name evidence="10" type="ORF">CEG18_05980</name>
</gene>
<comment type="function">
    <text evidence="5">A flexible structure which links the flagellar filament to the drive apparatus in the basal body.</text>
</comment>
<evidence type="ECO:0000259" key="9">
    <source>
        <dbReference type="Pfam" id="PF22692"/>
    </source>
</evidence>
<evidence type="ECO:0000259" key="8">
    <source>
        <dbReference type="Pfam" id="PF07559"/>
    </source>
</evidence>
<evidence type="ECO:0000256" key="5">
    <source>
        <dbReference type="RuleBase" id="RU362116"/>
    </source>
</evidence>
<evidence type="ECO:0000313" key="10">
    <source>
        <dbReference type="EMBL" id="OWP51814.1"/>
    </source>
</evidence>
<dbReference type="GO" id="GO:0071978">
    <property type="term" value="P:bacterial-type flagellum-dependent swarming motility"/>
    <property type="evidence" value="ECO:0007669"/>
    <property type="project" value="TreeGrafter"/>
</dbReference>
<dbReference type="RefSeq" id="WP_088416700.1">
    <property type="nucleotide sequence ID" value="NZ_NJBA01000002.1"/>
</dbReference>
<dbReference type="InterPro" id="IPR020013">
    <property type="entry name" value="Flagellar_FlgE/F/G"/>
</dbReference>
<evidence type="ECO:0000256" key="3">
    <source>
        <dbReference type="ARBA" id="ARBA00019015"/>
    </source>
</evidence>
<dbReference type="Pfam" id="PF06429">
    <property type="entry name" value="Flg_bbr_C"/>
    <property type="match status" value="1"/>
</dbReference>
<dbReference type="EMBL" id="NJBA01000002">
    <property type="protein sequence ID" value="OWP51814.1"/>
    <property type="molecule type" value="Genomic_DNA"/>
</dbReference>
<comment type="caution">
    <text evidence="10">The sequence shown here is derived from an EMBL/GenBank/DDBJ whole genome shotgun (WGS) entry which is preliminary data.</text>
</comment>
<dbReference type="eggNOG" id="COG1749">
    <property type="taxonomic scope" value="Bacteria"/>
</dbReference>
<dbReference type="InterPro" id="IPR011491">
    <property type="entry name" value="FlgE_D2"/>
</dbReference>
<feature type="domain" description="Flagellar hook protein FlgE/F/G-like D1" evidence="9">
    <location>
        <begin position="83"/>
        <end position="136"/>
    </location>
</feature>
<dbReference type="InterPro" id="IPR010930">
    <property type="entry name" value="Flg_bb/hook_C_dom"/>
</dbReference>
<dbReference type="InterPro" id="IPR053967">
    <property type="entry name" value="LlgE_F_G-like_D1"/>
</dbReference>
<feature type="domain" description="Flagellar basal body rod protein N-terminal" evidence="6">
    <location>
        <begin position="4"/>
        <end position="33"/>
    </location>
</feature>
<evidence type="ECO:0000259" key="6">
    <source>
        <dbReference type="Pfam" id="PF00460"/>
    </source>
</evidence>
<dbReference type="InterPro" id="IPR001444">
    <property type="entry name" value="Flag_bb_rod_N"/>
</dbReference>
<dbReference type="GO" id="GO:0009425">
    <property type="term" value="C:bacterial-type flagellum basal body"/>
    <property type="evidence" value="ECO:0007669"/>
    <property type="project" value="UniProtKB-SubCell"/>
</dbReference>